<evidence type="ECO:0000256" key="4">
    <source>
        <dbReference type="ARBA" id="ARBA00022692"/>
    </source>
</evidence>
<evidence type="ECO:0000313" key="13">
    <source>
        <dbReference type="EMBL" id="KCZ98596.1"/>
    </source>
</evidence>
<keyword evidence="5 9" id="KW-0798">TonB box</keyword>
<keyword evidence="3 8" id="KW-1134">Transmembrane beta strand</keyword>
<evidence type="ECO:0000256" key="8">
    <source>
        <dbReference type="PROSITE-ProRule" id="PRU01360"/>
    </source>
</evidence>
<dbReference type="PATRIC" id="fig|1280953.3.peg.4033"/>
<keyword evidence="13" id="KW-0675">Receptor</keyword>
<evidence type="ECO:0000256" key="10">
    <source>
        <dbReference type="SAM" id="SignalP"/>
    </source>
</evidence>
<dbReference type="InterPro" id="IPR036942">
    <property type="entry name" value="Beta-barrel_TonB_sf"/>
</dbReference>
<dbReference type="Gene3D" id="2.170.130.10">
    <property type="entry name" value="TonB-dependent receptor, plug domain"/>
    <property type="match status" value="1"/>
</dbReference>
<sequence>MYHLKGGVLTASAVMLVFSAGAQAEAVRDGDDHYRLLSTIVVTGSPEAALEVAGSVSFLTDTDLSIQSQSDVLRILRAVPGVNLQEEDGYGLRPNIGLRGSGSDRSSRVALMEDGVPISPAPYASPSAYYFPTIARMSAVEVTKGPAAILYGPRTTGGAFNMFSTPVPNSPQGYGQVFIGTNDRQRVHLRAGGKTSVAADWQLGGLVEVFSDETDGFKRLDNGGPTGFDADDLVVKFGAYQDEGMTPQSLELKYQTRKETSNETYLGLTLNDFRTDPFRRYDASADDVFRGENELLQLTHKIELVPELSLTTLAYRHDFARNWYRLQGINAAGTGASNDMSISAVIADPVTNAAEYALATGALSLDNSIVYRANRRAYYSQGVQSVLNWETAFAGAGHELTVGIRVHEDEEDRFQEEDAYRLEGGQLVLTTAGAAGSQANRVSTGQALAVFVQDKLTAGRLSLTGGARFEDYSLVRNDYATGDPTRRSGATGVRELSDSVVVPGLSALYDVSDELTLLAGVHRGFAIASPGTTKADVEESVNWEFGGRLAHGSFEMEVIAYFNDYSNLLGTCTASFGGDCTVGDQFNGGEVSVQGLEVTARWDAATLLGADFALPLGLVYTLTDAEFQRSFESDYEPWGDVVAGDKLPYVADQQLTLNAGVETNRWGADMSANYVSDARARAGQGAIRAAQLIEARWVADAAIWIDLTDRIRVRVKAENLFDDVYVASIDPAGLRPGKPFEFLVGVELSF</sequence>
<keyword evidence="2 8" id="KW-0813">Transport</keyword>
<dbReference type="STRING" id="1280953.HOC_20293"/>
<feature type="chain" id="PRO_5001572862" evidence="10">
    <location>
        <begin position="25"/>
        <end position="750"/>
    </location>
</feature>
<proteinExistence type="inferred from homology"/>
<reference evidence="13 14" key="1">
    <citation type="journal article" date="2014" name="Antonie Van Leeuwenhoek">
        <title>Hyphomonas beringensis sp. nov. and Hyphomonas chukchiensis sp. nov., isolated from surface seawater of the Bering Sea and Chukchi Sea.</title>
        <authorList>
            <person name="Li C."/>
            <person name="Lai Q."/>
            <person name="Li G."/>
            <person name="Dong C."/>
            <person name="Wang J."/>
            <person name="Liao Y."/>
            <person name="Shao Z."/>
        </authorList>
    </citation>
    <scope>NUCLEOTIDE SEQUENCE [LARGE SCALE GENOMIC DNA]</scope>
    <source>
        <strain evidence="13 14">SCH89</strain>
    </source>
</reference>
<evidence type="ECO:0000256" key="1">
    <source>
        <dbReference type="ARBA" id="ARBA00004571"/>
    </source>
</evidence>
<dbReference type="InterPro" id="IPR039426">
    <property type="entry name" value="TonB-dep_rcpt-like"/>
</dbReference>
<comment type="similarity">
    <text evidence="8 9">Belongs to the TonB-dependent receptor family.</text>
</comment>
<dbReference type="SUPFAM" id="SSF56935">
    <property type="entry name" value="Porins"/>
    <property type="match status" value="1"/>
</dbReference>
<evidence type="ECO:0000256" key="3">
    <source>
        <dbReference type="ARBA" id="ARBA00022452"/>
    </source>
</evidence>
<gene>
    <name evidence="13" type="ORF">HOC_20293</name>
</gene>
<keyword evidence="7 8" id="KW-0998">Cell outer membrane</keyword>
<keyword evidence="6 8" id="KW-0472">Membrane</keyword>
<keyword evidence="14" id="KW-1185">Reference proteome</keyword>
<name>A0A059G189_9PROT</name>
<evidence type="ECO:0000256" key="5">
    <source>
        <dbReference type="ARBA" id="ARBA00023077"/>
    </source>
</evidence>
<dbReference type="PANTHER" id="PTHR30442:SF0">
    <property type="entry name" value="FE(3+) DICITRATE TRANSPORT PROTEIN FECA"/>
    <property type="match status" value="1"/>
</dbReference>
<dbReference type="EMBL" id="ARYL01000087">
    <property type="protein sequence ID" value="KCZ98596.1"/>
    <property type="molecule type" value="Genomic_DNA"/>
</dbReference>
<evidence type="ECO:0000313" key="14">
    <source>
        <dbReference type="Proteomes" id="UP000024942"/>
    </source>
</evidence>
<evidence type="ECO:0000259" key="11">
    <source>
        <dbReference type="Pfam" id="PF00593"/>
    </source>
</evidence>
<keyword evidence="10" id="KW-0732">Signal</keyword>
<organism evidence="13 14">
    <name type="scientific">Hyphomonas oceanitis SCH89</name>
    <dbReference type="NCBI Taxonomy" id="1280953"/>
    <lineage>
        <taxon>Bacteria</taxon>
        <taxon>Pseudomonadati</taxon>
        <taxon>Pseudomonadota</taxon>
        <taxon>Alphaproteobacteria</taxon>
        <taxon>Hyphomonadales</taxon>
        <taxon>Hyphomonadaceae</taxon>
        <taxon>Hyphomonas</taxon>
    </lineage>
</organism>
<dbReference type="InterPro" id="IPR012910">
    <property type="entry name" value="Plug_dom"/>
</dbReference>
<dbReference type="InterPro" id="IPR037066">
    <property type="entry name" value="Plug_dom_sf"/>
</dbReference>
<feature type="domain" description="TonB-dependent receptor-like beta-barrel" evidence="11">
    <location>
        <begin position="269"/>
        <end position="720"/>
    </location>
</feature>
<dbReference type="GO" id="GO:0009279">
    <property type="term" value="C:cell outer membrane"/>
    <property type="evidence" value="ECO:0007669"/>
    <property type="project" value="UniProtKB-SubCell"/>
</dbReference>
<dbReference type="Proteomes" id="UP000024942">
    <property type="component" value="Unassembled WGS sequence"/>
</dbReference>
<comment type="caution">
    <text evidence="13">The sequence shown here is derived from an EMBL/GenBank/DDBJ whole genome shotgun (WGS) entry which is preliminary data.</text>
</comment>
<dbReference type="Gene3D" id="2.40.170.20">
    <property type="entry name" value="TonB-dependent receptor, beta-barrel domain"/>
    <property type="match status" value="1"/>
</dbReference>
<evidence type="ECO:0000256" key="7">
    <source>
        <dbReference type="ARBA" id="ARBA00023237"/>
    </source>
</evidence>
<dbReference type="Pfam" id="PF07715">
    <property type="entry name" value="Plug"/>
    <property type="match status" value="1"/>
</dbReference>
<dbReference type="PANTHER" id="PTHR30442">
    <property type="entry name" value="IRON III DICITRATE TRANSPORT PROTEIN FECA"/>
    <property type="match status" value="1"/>
</dbReference>
<evidence type="ECO:0000256" key="6">
    <source>
        <dbReference type="ARBA" id="ARBA00023136"/>
    </source>
</evidence>
<evidence type="ECO:0000259" key="12">
    <source>
        <dbReference type="Pfam" id="PF07715"/>
    </source>
</evidence>
<dbReference type="GO" id="GO:0033214">
    <property type="term" value="P:siderophore-iron import into cell"/>
    <property type="evidence" value="ECO:0007669"/>
    <property type="project" value="TreeGrafter"/>
</dbReference>
<evidence type="ECO:0000256" key="2">
    <source>
        <dbReference type="ARBA" id="ARBA00022448"/>
    </source>
</evidence>
<dbReference type="Pfam" id="PF00593">
    <property type="entry name" value="TonB_dep_Rec_b-barrel"/>
    <property type="match status" value="1"/>
</dbReference>
<dbReference type="AlphaFoldDB" id="A0A059G189"/>
<comment type="subcellular location">
    <subcellularLocation>
        <location evidence="1 8">Cell outer membrane</location>
        <topology evidence="1 8">Multi-pass membrane protein</topology>
    </subcellularLocation>
</comment>
<accession>A0A059G189</accession>
<keyword evidence="4 8" id="KW-0812">Transmembrane</keyword>
<evidence type="ECO:0000256" key="9">
    <source>
        <dbReference type="RuleBase" id="RU003357"/>
    </source>
</evidence>
<dbReference type="InterPro" id="IPR000531">
    <property type="entry name" value="Beta-barrel_TonB"/>
</dbReference>
<dbReference type="PROSITE" id="PS52016">
    <property type="entry name" value="TONB_DEPENDENT_REC_3"/>
    <property type="match status" value="1"/>
</dbReference>
<protein>
    <submittedName>
        <fullName evidence="13">TonB-dependent receptor</fullName>
    </submittedName>
</protein>
<dbReference type="RefSeq" id="WP_051625168.1">
    <property type="nucleotide sequence ID" value="NZ_ARYL01000087.1"/>
</dbReference>
<feature type="signal peptide" evidence="10">
    <location>
        <begin position="1"/>
        <end position="24"/>
    </location>
</feature>
<feature type="domain" description="TonB-dependent receptor plug" evidence="12">
    <location>
        <begin position="50"/>
        <end position="159"/>
    </location>
</feature>
<dbReference type="OrthoDB" id="9760333at2"/>
<dbReference type="eggNOG" id="COG4772">
    <property type="taxonomic scope" value="Bacteria"/>
</dbReference>